<keyword evidence="1" id="KW-0472">Membrane</keyword>
<feature type="transmembrane region" description="Helical" evidence="1">
    <location>
        <begin position="72"/>
        <end position="95"/>
    </location>
</feature>
<name>A6HAQ4_RAT</name>
<proteinExistence type="predicted"/>
<protein>
    <submittedName>
        <fullName evidence="2">RCG63467</fullName>
    </submittedName>
</protein>
<feature type="transmembrane region" description="Helical" evidence="1">
    <location>
        <begin position="116"/>
        <end position="138"/>
    </location>
</feature>
<gene>
    <name evidence="2" type="ORF">rCG_63467</name>
</gene>
<organism evidence="2 3">
    <name type="scientific">Rattus norvegicus</name>
    <name type="common">Rat</name>
    <dbReference type="NCBI Taxonomy" id="10116"/>
    <lineage>
        <taxon>Eukaryota</taxon>
        <taxon>Metazoa</taxon>
        <taxon>Chordata</taxon>
        <taxon>Craniata</taxon>
        <taxon>Vertebrata</taxon>
        <taxon>Euteleostomi</taxon>
        <taxon>Mammalia</taxon>
        <taxon>Eutheria</taxon>
        <taxon>Euarchontoglires</taxon>
        <taxon>Glires</taxon>
        <taxon>Rodentia</taxon>
        <taxon>Myomorpha</taxon>
        <taxon>Muroidea</taxon>
        <taxon>Muridae</taxon>
        <taxon>Murinae</taxon>
        <taxon>Rattus</taxon>
    </lineage>
</organism>
<evidence type="ECO:0000313" key="3">
    <source>
        <dbReference type="Proteomes" id="UP000234681"/>
    </source>
</evidence>
<sequence length="167" mass="17987">MWGEFIGLKSALFGFAPPLFPGSPTWGANMAWKRGMSSAPHLALLLRSELESPRGRGKKGIPHFHPDWDSPFLQLLQAAVILLGLSVIVVLSAPASSNGASWELFHRKGVGGGSSIMAGVAPFFSLSLSLSLTLFLSFPREPGYLIFLSCSRCHLPLMVGTKEILPQ</sequence>
<keyword evidence="1" id="KW-0812">Transmembrane</keyword>
<reference evidence="3" key="1">
    <citation type="submission" date="2005-09" db="EMBL/GenBank/DDBJ databases">
        <authorList>
            <person name="Mural R.J."/>
            <person name="Li P.W."/>
            <person name="Adams M.D."/>
            <person name="Amanatides P.G."/>
            <person name="Baden-Tillson H."/>
            <person name="Barnstead M."/>
            <person name="Chin S.H."/>
            <person name="Dew I."/>
            <person name="Evans C.A."/>
            <person name="Ferriera S."/>
            <person name="Flanigan M."/>
            <person name="Fosler C."/>
            <person name="Glodek A."/>
            <person name="Gu Z."/>
            <person name="Holt R.A."/>
            <person name="Jennings D."/>
            <person name="Kraft C.L."/>
            <person name="Lu F."/>
            <person name="Nguyen T."/>
            <person name="Nusskern D.R."/>
            <person name="Pfannkoch C.M."/>
            <person name="Sitter C."/>
            <person name="Sutton G.G."/>
            <person name="Venter J.C."/>
            <person name="Wang Z."/>
            <person name="Woodage T."/>
            <person name="Zheng X.H."/>
            <person name="Zhong F."/>
        </authorList>
    </citation>
    <scope>NUCLEOTIDE SEQUENCE [LARGE SCALE GENOMIC DNA]</scope>
    <source>
        <strain>BN</strain>
        <strain evidence="3">Sprague-Dawley</strain>
    </source>
</reference>
<dbReference type="EMBL" id="CH473947">
    <property type="protein sequence ID" value="EDM03109.1"/>
    <property type="molecule type" value="Genomic_DNA"/>
</dbReference>
<evidence type="ECO:0000313" key="2">
    <source>
        <dbReference type="EMBL" id="EDM03109.1"/>
    </source>
</evidence>
<dbReference type="Proteomes" id="UP000234681">
    <property type="component" value="Chromosome 6"/>
</dbReference>
<accession>A6HAQ4</accession>
<dbReference type="AlphaFoldDB" id="A6HAQ4"/>
<keyword evidence="1" id="KW-1133">Transmembrane helix</keyword>
<evidence type="ECO:0000256" key="1">
    <source>
        <dbReference type="SAM" id="Phobius"/>
    </source>
</evidence>